<keyword evidence="3" id="KW-1185">Reference proteome</keyword>
<accession>A0AAV4XSG3</accession>
<evidence type="ECO:0000313" key="2">
    <source>
        <dbReference type="EMBL" id="GIY97991.1"/>
    </source>
</evidence>
<gene>
    <name evidence="2" type="ORF">CEXT_157871</name>
</gene>
<feature type="compositionally biased region" description="Basic and acidic residues" evidence="1">
    <location>
        <begin position="84"/>
        <end position="95"/>
    </location>
</feature>
<dbReference type="Proteomes" id="UP001054945">
    <property type="component" value="Unassembled WGS sequence"/>
</dbReference>
<sequence length="108" mass="12387">MSNQFHVLSFEVPFEFRIGGGSKRPGKKCQGWKSLRQEGGQHLGRPLMFLYRTRFLVGEKRIELRIVPTGPQRNSSQQTKQRKRGGEEVDQKEIEGLINPSPSHQGNR</sequence>
<comment type="caution">
    <text evidence="2">The sequence shown here is derived from an EMBL/GenBank/DDBJ whole genome shotgun (WGS) entry which is preliminary data.</text>
</comment>
<evidence type="ECO:0000313" key="3">
    <source>
        <dbReference type="Proteomes" id="UP001054945"/>
    </source>
</evidence>
<evidence type="ECO:0000256" key="1">
    <source>
        <dbReference type="SAM" id="MobiDB-lite"/>
    </source>
</evidence>
<organism evidence="2 3">
    <name type="scientific">Caerostris extrusa</name>
    <name type="common">Bark spider</name>
    <name type="synonym">Caerostris bankana</name>
    <dbReference type="NCBI Taxonomy" id="172846"/>
    <lineage>
        <taxon>Eukaryota</taxon>
        <taxon>Metazoa</taxon>
        <taxon>Ecdysozoa</taxon>
        <taxon>Arthropoda</taxon>
        <taxon>Chelicerata</taxon>
        <taxon>Arachnida</taxon>
        <taxon>Araneae</taxon>
        <taxon>Araneomorphae</taxon>
        <taxon>Entelegynae</taxon>
        <taxon>Araneoidea</taxon>
        <taxon>Araneidae</taxon>
        <taxon>Caerostris</taxon>
    </lineage>
</organism>
<dbReference type="EMBL" id="BPLR01000866">
    <property type="protein sequence ID" value="GIY97991.1"/>
    <property type="molecule type" value="Genomic_DNA"/>
</dbReference>
<name>A0AAV4XSG3_CAEEX</name>
<protein>
    <submittedName>
        <fullName evidence="2">Uncharacterized protein</fullName>
    </submittedName>
</protein>
<reference evidence="2 3" key="1">
    <citation type="submission" date="2021-06" db="EMBL/GenBank/DDBJ databases">
        <title>Caerostris extrusa draft genome.</title>
        <authorList>
            <person name="Kono N."/>
            <person name="Arakawa K."/>
        </authorList>
    </citation>
    <scope>NUCLEOTIDE SEQUENCE [LARGE SCALE GENOMIC DNA]</scope>
</reference>
<feature type="region of interest" description="Disordered" evidence="1">
    <location>
        <begin position="67"/>
        <end position="108"/>
    </location>
</feature>
<proteinExistence type="predicted"/>
<dbReference type="AlphaFoldDB" id="A0AAV4XSG3"/>